<evidence type="ECO:0008006" key="5">
    <source>
        <dbReference type="Google" id="ProtNLM"/>
    </source>
</evidence>
<feature type="transmembrane region" description="Helical" evidence="2">
    <location>
        <begin position="46"/>
        <end position="66"/>
    </location>
</feature>
<evidence type="ECO:0000256" key="2">
    <source>
        <dbReference type="SAM" id="Phobius"/>
    </source>
</evidence>
<organism evidence="3 4">
    <name type="scientific">Koribacter versatilis (strain Ellin345)</name>
    <dbReference type="NCBI Taxonomy" id="204669"/>
    <lineage>
        <taxon>Bacteria</taxon>
        <taxon>Pseudomonadati</taxon>
        <taxon>Acidobacteriota</taxon>
        <taxon>Terriglobia</taxon>
        <taxon>Terriglobales</taxon>
        <taxon>Candidatus Korobacteraceae</taxon>
        <taxon>Candidatus Korobacter</taxon>
    </lineage>
</organism>
<evidence type="ECO:0000313" key="4">
    <source>
        <dbReference type="Proteomes" id="UP000002432"/>
    </source>
</evidence>
<keyword evidence="2" id="KW-0812">Transmembrane</keyword>
<keyword evidence="4" id="KW-1185">Reference proteome</keyword>
<dbReference type="Proteomes" id="UP000002432">
    <property type="component" value="Chromosome"/>
</dbReference>
<dbReference type="STRING" id="204669.Acid345_0442"/>
<dbReference type="HOGENOM" id="CLU_2369172_0_0_0"/>
<keyword evidence="2" id="KW-0472">Membrane</keyword>
<dbReference type="EMBL" id="CP000360">
    <property type="protein sequence ID" value="ABF39447.1"/>
    <property type="molecule type" value="Genomic_DNA"/>
</dbReference>
<feature type="region of interest" description="Disordered" evidence="1">
    <location>
        <begin position="75"/>
        <end position="95"/>
    </location>
</feature>
<name>Q1IUK3_KORVE</name>
<dbReference type="PROSITE" id="PS51257">
    <property type="entry name" value="PROKAR_LIPOPROTEIN"/>
    <property type="match status" value="1"/>
</dbReference>
<reference evidence="3 4" key="1">
    <citation type="journal article" date="2009" name="Appl. Environ. Microbiol.">
        <title>Three genomes from the phylum Acidobacteria provide insight into the lifestyles of these microorganisms in soils.</title>
        <authorList>
            <person name="Ward N.L."/>
            <person name="Challacombe J.F."/>
            <person name="Janssen P.H."/>
            <person name="Henrissat B."/>
            <person name="Coutinho P.M."/>
            <person name="Wu M."/>
            <person name="Xie G."/>
            <person name="Haft D.H."/>
            <person name="Sait M."/>
            <person name="Badger J."/>
            <person name="Barabote R.D."/>
            <person name="Bradley B."/>
            <person name="Brettin T.S."/>
            <person name="Brinkac L.M."/>
            <person name="Bruce D."/>
            <person name="Creasy T."/>
            <person name="Daugherty S.C."/>
            <person name="Davidsen T.M."/>
            <person name="DeBoy R.T."/>
            <person name="Detter J.C."/>
            <person name="Dodson R.J."/>
            <person name="Durkin A.S."/>
            <person name="Ganapathy A."/>
            <person name="Gwinn-Giglio M."/>
            <person name="Han C.S."/>
            <person name="Khouri H."/>
            <person name="Kiss H."/>
            <person name="Kothari S.P."/>
            <person name="Madupu R."/>
            <person name="Nelson K.E."/>
            <person name="Nelson W.C."/>
            <person name="Paulsen I."/>
            <person name="Penn K."/>
            <person name="Ren Q."/>
            <person name="Rosovitz M.J."/>
            <person name="Selengut J.D."/>
            <person name="Shrivastava S."/>
            <person name="Sullivan S.A."/>
            <person name="Tapia R."/>
            <person name="Thompson L.S."/>
            <person name="Watkins K.L."/>
            <person name="Yang Q."/>
            <person name="Yu C."/>
            <person name="Zafar N."/>
            <person name="Zhou L."/>
            <person name="Kuske C.R."/>
        </authorList>
    </citation>
    <scope>NUCLEOTIDE SEQUENCE [LARGE SCALE GENOMIC DNA]</scope>
    <source>
        <strain evidence="3 4">Ellin345</strain>
    </source>
</reference>
<dbReference type="KEGG" id="aba:Acid345_0442"/>
<protein>
    <recommendedName>
        <fullName evidence="5">Lipoprotein</fullName>
    </recommendedName>
</protein>
<accession>Q1IUK3</accession>
<dbReference type="OrthoDB" id="123400at2"/>
<feature type="compositionally biased region" description="Low complexity" evidence="1">
    <location>
        <begin position="75"/>
        <end position="85"/>
    </location>
</feature>
<keyword evidence="2" id="KW-1133">Transmembrane helix</keyword>
<dbReference type="AlphaFoldDB" id="Q1IUK3"/>
<gene>
    <name evidence="3" type="ordered locus">Acid345_0442</name>
</gene>
<evidence type="ECO:0000313" key="3">
    <source>
        <dbReference type="EMBL" id="ABF39447.1"/>
    </source>
</evidence>
<proteinExistence type="predicted"/>
<dbReference type="RefSeq" id="WP_011521249.1">
    <property type="nucleotide sequence ID" value="NC_008009.1"/>
</dbReference>
<evidence type="ECO:0000256" key="1">
    <source>
        <dbReference type="SAM" id="MobiDB-lite"/>
    </source>
</evidence>
<dbReference type="EnsemblBacteria" id="ABF39447">
    <property type="protein sequence ID" value="ABF39447"/>
    <property type="gene ID" value="Acid345_0442"/>
</dbReference>
<sequence length="95" mass="10117">MKNFARVLLFQAVLLAATGLFGQGCALCYTQAAASGPKMISALKSGIIVLMVPPFFICLLITNLSYKKRNQFRSSRLSGAAGSSAIESENADLGW</sequence>